<dbReference type="EMBL" id="JACHXZ010000003">
    <property type="protein sequence ID" value="MBB3169342.1"/>
    <property type="molecule type" value="Genomic_DNA"/>
</dbReference>
<organism evidence="1 2">
    <name type="scientific">Simiduia aestuariiviva</name>
    <dbReference type="NCBI Taxonomy" id="1510459"/>
    <lineage>
        <taxon>Bacteria</taxon>
        <taxon>Pseudomonadati</taxon>
        <taxon>Pseudomonadota</taxon>
        <taxon>Gammaproteobacteria</taxon>
        <taxon>Cellvibrionales</taxon>
        <taxon>Cellvibrionaceae</taxon>
        <taxon>Simiduia</taxon>
    </lineage>
</organism>
<protein>
    <submittedName>
        <fullName evidence="1">Uncharacterized protein</fullName>
    </submittedName>
</protein>
<reference evidence="1 2" key="1">
    <citation type="submission" date="2020-08" db="EMBL/GenBank/DDBJ databases">
        <title>Genomic Encyclopedia of Type Strains, Phase III (KMG-III): the genomes of soil and plant-associated and newly described type strains.</title>
        <authorList>
            <person name="Whitman W."/>
        </authorList>
    </citation>
    <scope>NUCLEOTIDE SEQUENCE [LARGE SCALE GENOMIC DNA]</scope>
    <source>
        <strain evidence="1 2">CECT 8571</strain>
    </source>
</reference>
<dbReference type="Proteomes" id="UP000559987">
    <property type="component" value="Unassembled WGS sequence"/>
</dbReference>
<comment type="caution">
    <text evidence="1">The sequence shown here is derived from an EMBL/GenBank/DDBJ whole genome shotgun (WGS) entry which is preliminary data.</text>
</comment>
<dbReference type="AlphaFoldDB" id="A0A839UNC5"/>
<name>A0A839UNC5_9GAMM</name>
<evidence type="ECO:0000313" key="2">
    <source>
        <dbReference type="Proteomes" id="UP000559987"/>
    </source>
</evidence>
<accession>A0A839UNC5</accession>
<sequence>MPHLINFTRNNSILDGCWEFFHFLFIRKENEPKETYPGYAPYRVRSLQSNFRGRENRLLPDRRSIGRPAQLRPKIRLPLTAAQGAPRTELRSKVRTIFLAMH</sequence>
<keyword evidence="2" id="KW-1185">Reference proteome</keyword>
<proteinExistence type="predicted"/>
<evidence type="ECO:0000313" key="1">
    <source>
        <dbReference type="EMBL" id="MBB3169342.1"/>
    </source>
</evidence>
<gene>
    <name evidence="1" type="ORF">FHS30_002550</name>
</gene>